<reference evidence="4 5" key="1">
    <citation type="submission" date="2019-12" db="EMBL/GenBank/DDBJ databases">
        <title>Whole genome shotgun sequence of Streptomyces libani subsp. libani NBRC 13452.</title>
        <authorList>
            <person name="Ichikawa N."/>
            <person name="Kimura A."/>
            <person name="Kitahashi Y."/>
            <person name="Komaki H."/>
            <person name="Tamura T."/>
        </authorList>
    </citation>
    <scope>NUCLEOTIDE SEQUENCE [LARGE SCALE GENOMIC DNA]</scope>
    <source>
        <strain evidence="4 5">NBRC 13452</strain>
    </source>
</reference>
<dbReference type="GO" id="GO:0016627">
    <property type="term" value="F:oxidoreductase activity, acting on the CH-CH group of donors"/>
    <property type="evidence" value="ECO:0007669"/>
    <property type="project" value="TreeGrafter"/>
</dbReference>
<evidence type="ECO:0000256" key="2">
    <source>
        <dbReference type="SAM" id="MobiDB-lite"/>
    </source>
</evidence>
<feature type="domain" description="Pyridoxamine 5'-phosphate oxidase N-terminal" evidence="3">
    <location>
        <begin position="47"/>
        <end position="171"/>
    </location>
</feature>
<dbReference type="AlphaFoldDB" id="A0A640TES1"/>
<feature type="region of interest" description="Disordered" evidence="2">
    <location>
        <begin position="22"/>
        <end position="41"/>
    </location>
</feature>
<dbReference type="NCBIfam" id="TIGR03618">
    <property type="entry name" value="Rv1155_F420"/>
    <property type="match status" value="1"/>
</dbReference>
<comment type="caution">
    <text evidence="4">The sequence shown here is derived from an EMBL/GenBank/DDBJ whole genome shotgun (WGS) entry which is preliminary data.</text>
</comment>
<organism evidence="4 5">
    <name type="scientific">Streptomyces nigrescens</name>
    <dbReference type="NCBI Taxonomy" id="1920"/>
    <lineage>
        <taxon>Bacteria</taxon>
        <taxon>Bacillati</taxon>
        <taxon>Actinomycetota</taxon>
        <taxon>Actinomycetes</taxon>
        <taxon>Kitasatosporales</taxon>
        <taxon>Streptomycetaceae</taxon>
        <taxon>Streptomyces</taxon>
    </lineage>
</organism>
<evidence type="ECO:0000313" key="5">
    <source>
        <dbReference type="Proteomes" id="UP000429552"/>
    </source>
</evidence>
<proteinExistence type="predicted"/>
<dbReference type="InterPro" id="IPR011576">
    <property type="entry name" value="Pyridox_Oxase_N"/>
</dbReference>
<evidence type="ECO:0000259" key="3">
    <source>
        <dbReference type="Pfam" id="PF01243"/>
    </source>
</evidence>
<keyword evidence="1" id="KW-0560">Oxidoreductase</keyword>
<dbReference type="PANTHER" id="PTHR35176:SF6">
    <property type="entry name" value="HEME OXYGENASE HI_0854-RELATED"/>
    <property type="match status" value="1"/>
</dbReference>
<dbReference type="Proteomes" id="UP000429552">
    <property type="component" value="Unassembled WGS sequence"/>
</dbReference>
<name>A0A640TES1_STRNI</name>
<dbReference type="GO" id="GO:0070967">
    <property type="term" value="F:coenzyme F420 binding"/>
    <property type="evidence" value="ECO:0007669"/>
    <property type="project" value="TreeGrafter"/>
</dbReference>
<dbReference type="SUPFAM" id="SSF50475">
    <property type="entry name" value="FMN-binding split barrel"/>
    <property type="match status" value="1"/>
</dbReference>
<gene>
    <name evidence="4" type="ORF">Sliba_06080</name>
</gene>
<evidence type="ECO:0000313" key="4">
    <source>
        <dbReference type="EMBL" id="GFE20155.1"/>
    </source>
</evidence>
<accession>A0A640TES1</accession>
<dbReference type="EMBL" id="BLIP01000001">
    <property type="protein sequence ID" value="GFE20155.1"/>
    <property type="molecule type" value="Genomic_DNA"/>
</dbReference>
<dbReference type="GO" id="GO:0005829">
    <property type="term" value="C:cytosol"/>
    <property type="evidence" value="ECO:0007669"/>
    <property type="project" value="TreeGrafter"/>
</dbReference>
<protein>
    <recommendedName>
        <fullName evidence="3">Pyridoxamine 5'-phosphate oxidase N-terminal domain-containing protein</fullName>
    </recommendedName>
</protein>
<evidence type="ECO:0000256" key="1">
    <source>
        <dbReference type="ARBA" id="ARBA00023002"/>
    </source>
</evidence>
<dbReference type="Gene3D" id="2.30.110.10">
    <property type="entry name" value="Electron Transport, Fmn-binding Protein, Chain A"/>
    <property type="match status" value="1"/>
</dbReference>
<dbReference type="Pfam" id="PF01243">
    <property type="entry name" value="PNPOx_N"/>
    <property type="match status" value="1"/>
</dbReference>
<dbReference type="PANTHER" id="PTHR35176">
    <property type="entry name" value="HEME OXYGENASE HI_0854-RELATED"/>
    <property type="match status" value="1"/>
</dbReference>
<dbReference type="InterPro" id="IPR019920">
    <property type="entry name" value="F420-binding_dom_put"/>
</dbReference>
<sequence>MGHGGADMPPYMLRHAPRERCMSTQRREKTGQAPPPPTGRETLVHLPSELLALLRLPSTCYLATSMPDGSPQLTQTWVDTDGTHVLINSVRGHVKTRNIGRDPRVAVAVSDPDNPSRFFQVRGRVVETTTEGAVEHVEKLAQKYLGEPYPWYGGRGEERVLFVIAPESISSMG</sequence>
<dbReference type="InterPro" id="IPR052019">
    <property type="entry name" value="F420H2_bilvrd_red/Heme_oxyg"/>
</dbReference>
<dbReference type="InterPro" id="IPR012349">
    <property type="entry name" value="Split_barrel_FMN-bd"/>
</dbReference>